<name>A0A0D2TVW9_GOSRA</name>
<proteinExistence type="predicted"/>
<sequence>MLLPTRFMHISRKPLTCRLTTLSFSIFKSQSNLTNYLDASLMPDTFLHCMKGNSGCLLLHQKSNADPMEKAIQICRF</sequence>
<dbReference type="AlphaFoldDB" id="A0A0D2TVW9"/>
<reference evidence="1 2" key="1">
    <citation type="journal article" date="2012" name="Nature">
        <title>Repeated polyploidization of Gossypium genomes and the evolution of spinnable cotton fibres.</title>
        <authorList>
            <person name="Paterson A.H."/>
            <person name="Wendel J.F."/>
            <person name="Gundlach H."/>
            <person name="Guo H."/>
            <person name="Jenkins J."/>
            <person name="Jin D."/>
            <person name="Llewellyn D."/>
            <person name="Showmaker K.C."/>
            <person name="Shu S."/>
            <person name="Udall J."/>
            <person name="Yoo M.J."/>
            <person name="Byers R."/>
            <person name="Chen W."/>
            <person name="Doron-Faigenboim A."/>
            <person name="Duke M.V."/>
            <person name="Gong L."/>
            <person name="Grimwood J."/>
            <person name="Grover C."/>
            <person name="Grupp K."/>
            <person name="Hu G."/>
            <person name="Lee T.H."/>
            <person name="Li J."/>
            <person name="Lin L."/>
            <person name="Liu T."/>
            <person name="Marler B.S."/>
            <person name="Page J.T."/>
            <person name="Roberts A.W."/>
            <person name="Romanel E."/>
            <person name="Sanders W.S."/>
            <person name="Szadkowski E."/>
            <person name="Tan X."/>
            <person name="Tang H."/>
            <person name="Xu C."/>
            <person name="Wang J."/>
            <person name="Wang Z."/>
            <person name="Zhang D."/>
            <person name="Zhang L."/>
            <person name="Ashrafi H."/>
            <person name="Bedon F."/>
            <person name="Bowers J.E."/>
            <person name="Brubaker C.L."/>
            <person name="Chee P.W."/>
            <person name="Das S."/>
            <person name="Gingle A.R."/>
            <person name="Haigler C.H."/>
            <person name="Harker D."/>
            <person name="Hoffmann L.V."/>
            <person name="Hovav R."/>
            <person name="Jones D.C."/>
            <person name="Lemke C."/>
            <person name="Mansoor S."/>
            <person name="ur Rahman M."/>
            <person name="Rainville L.N."/>
            <person name="Rambani A."/>
            <person name="Reddy U.K."/>
            <person name="Rong J.K."/>
            <person name="Saranga Y."/>
            <person name="Scheffler B.E."/>
            <person name="Scheffler J.A."/>
            <person name="Stelly D.M."/>
            <person name="Triplett B.A."/>
            <person name="Van Deynze A."/>
            <person name="Vaslin M.F."/>
            <person name="Waghmare V.N."/>
            <person name="Walford S.A."/>
            <person name="Wright R.J."/>
            <person name="Zaki E.A."/>
            <person name="Zhang T."/>
            <person name="Dennis E.S."/>
            <person name="Mayer K.F."/>
            <person name="Peterson D.G."/>
            <person name="Rokhsar D.S."/>
            <person name="Wang X."/>
            <person name="Schmutz J."/>
        </authorList>
    </citation>
    <scope>NUCLEOTIDE SEQUENCE [LARGE SCALE GENOMIC DNA]</scope>
</reference>
<dbReference type="EMBL" id="CM001748">
    <property type="protein sequence ID" value="KJB59676.1"/>
    <property type="molecule type" value="Genomic_DNA"/>
</dbReference>
<keyword evidence="2" id="KW-1185">Reference proteome</keyword>
<evidence type="ECO:0000313" key="2">
    <source>
        <dbReference type="Proteomes" id="UP000032304"/>
    </source>
</evidence>
<dbReference type="Gramene" id="KJB59676">
    <property type="protein sequence ID" value="KJB59676"/>
    <property type="gene ID" value="B456_009G267100"/>
</dbReference>
<accession>A0A0D2TVW9</accession>
<protein>
    <submittedName>
        <fullName evidence="1">Uncharacterized protein</fullName>
    </submittedName>
</protein>
<gene>
    <name evidence="1" type="ORF">B456_009G267100</name>
</gene>
<organism evidence="1 2">
    <name type="scientific">Gossypium raimondii</name>
    <name type="common">Peruvian cotton</name>
    <name type="synonym">Gossypium klotzschianum subsp. raimondii</name>
    <dbReference type="NCBI Taxonomy" id="29730"/>
    <lineage>
        <taxon>Eukaryota</taxon>
        <taxon>Viridiplantae</taxon>
        <taxon>Streptophyta</taxon>
        <taxon>Embryophyta</taxon>
        <taxon>Tracheophyta</taxon>
        <taxon>Spermatophyta</taxon>
        <taxon>Magnoliopsida</taxon>
        <taxon>eudicotyledons</taxon>
        <taxon>Gunneridae</taxon>
        <taxon>Pentapetalae</taxon>
        <taxon>rosids</taxon>
        <taxon>malvids</taxon>
        <taxon>Malvales</taxon>
        <taxon>Malvaceae</taxon>
        <taxon>Malvoideae</taxon>
        <taxon>Gossypium</taxon>
    </lineage>
</organism>
<evidence type="ECO:0000313" key="1">
    <source>
        <dbReference type="EMBL" id="KJB59676.1"/>
    </source>
</evidence>
<dbReference type="Proteomes" id="UP000032304">
    <property type="component" value="Chromosome 9"/>
</dbReference>